<keyword evidence="1" id="KW-0863">Zinc-finger</keyword>
<evidence type="ECO:0000313" key="4">
    <source>
        <dbReference type="EMBL" id="GLD67019.1"/>
    </source>
</evidence>
<evidence type="ECO:0000259" key="3">
    <source>
        <dbReference type="Pfam" id="PF16422"/>
    </source>
</evidence>
<evidence type="ECO:0000313" key="5">
    <source>
        <dbReference type="Proteomes" id="UP001279410"/>
    </source>
</evidence>
<sequence length="146" mass="16566">MCLEIKRKEYNGEKTNNGIHYRLQLLYSNGIRTEQDLYVRLIDSMTKQIPVDFYFQPPPSSSPLRPVHLAHGSPTFLTPRALLACHRSMYQAAPRQSVSRGNRSIGPNVVQRRHTGDNNPDTPPPTMLLSTFNSLYMTPPLVDSQT</sequence>
<protein>
    <submittedName>
        <fullName evidence="4">Transcription factor COE3-like protein</fullName>
    </submittedName>
</protein>
<keyword evidence="5" id="KW-1185">Reference proteome</keyword>
<dbReference type="InterPro" id="IPR032200">
    <property type="entry name" value="COE_DBD"/>
</dbReference>
<dbReference type="GO" id="GO:0006355">
    <property type="term" value="P:regulation of DNA-templated transcription"/>
    <property type="evidence" value="ECO:0007669"/>
    <property type="project" value="InterPro"/>
</dbReference>
<dbReference type="Gene3D" id="2.60.40.3180">
    <property type="entry name" value="Transcription factor COE1, DNA-binding domain"/>
    <property type="match status" value="1"/>
</dbReference>
<reference evidence="4" key="1">
    <citation type="submission" date="2022-08" db="EMBL/GenBank/DDBJ databases">
        <title>Genome sequencing of akame (Lates japonicus).</title>
        <authorList>
            <person name="Hashiguchi Y."/>
            <person name="Takahashi H."/>
        </authorList>
    </citation>
    <scope>NUCLEOTIDE SEQUENCE</scope>
    <source>
        <strain evidence="4">Kochi</strain>
    </source>
</reference>
<organism evidence="4 5">
    <name type="scientific">Lates japonicus</name>
    <name type="common">Japanese lates</name>
    <dbReference type="NCBI Taxonomy" id="270547"/>
    <lineage>
        <taxon>Eukaryota</taxon>
        <taxon>Metazoa</taxon>
        <taxon>Chordata</taxon>
        <taxon>Craniata</taxon>
        <taxon>Vertebrata</taxon>
        <taxon>Euteleostomi</taxon>
        <taxon>Actinopterygii</taxon>
        <taxon>Neopterygii</taxon>
        <taxon>Teleostei</taxon>
        <taxon>Neoteleostei</taxon>
        <taxon>Acanthomorphata</taxon>
        <taxon>Carangaria</taxon>
        <taxon>Carangaria incertae sedis</taxon>
        <taxon>Centropomidae</taxon>
        <taxon>Lates</taxon>
    </lineage>
</organism>
<keyword evidence="1" id="KW-0539">Nucleus</keyword>
<keyword evidence="1" id="KW-0238">DNA-binding</keyword>
<proteinExistence type="inferred from homology"/>
<keyword evidence="1" id="KW-0804">Transcription</keyword>
<evidence type="ECO:0000256" key="1">
    <source>
        <dbReference type="RuleBase" id="RU004489"/>
    </source>
</evidence>
<dbReference type="Pfam" id="PF16422">
    <property type="entry name" value="COE1_DBD"/>
    <property type="match status" value="1"/>
</dbReference>
<comment type="subcellular location">
    <subcellularLocation>
        <location evidence="1">Nucleus</location>
    </subcellularLocation>
</comment>
<comment type="similarity">
    <text evidence="1">Belongs to the COE family.</text>
</comment>
<dbReference type="AlphaFoldDB" id="A0AAD3RE39"/>
<accession>A0AAD3RE39</accession>
<dbReference type="Proteomes" id="UP001279410">
    <property type="component" value="Unassembled WGS sequence"/>
</dbReference>
<gene>
    <name evidence="4" type="ORF">AKAME5_001838800</name>
</gene>
<dbReference type="GO" id="GO:0003677">
    <property type="term" value="F:DNA binding"/>
    <property type="evidence" value="ECO:0007669"/>
    <property type="project" value="UniProtKB-KW"/>
</dbReference>
<evidence type="ECO:0000256" key="2">
    <source>
        <dbReference type="SAM" id="MobiDB-lite"/>
    </source>
</evidence>
<keyword evidence="1" id="KW-0479">Metal-binding</keyword>
<keyword evidence="1" id="KW-0217">Developmental protein</keyword>
<dbReference type="InterPro" id="IPR038173">
    <property type="entry name" value="COE_DBD_sf"/>
</dbReference>
<name>A0AAD3RE39_LATJO</name>
<dbReference type="InterPro" id="IPR003523">
    <property type="entry name" value="Transcription_factor_COE"/>
</dbReference>
<dbReference type="GO" id="GO:0005634">
    <property type="term" value="C:nucleus"/>
    <property type="evidence" value="ECO:0007669"/>
    <property type="project" value="UniProtKB-SubCell"/>
</dbReference>
<comment type="caution">
    <text evidence="4">The sequence shown here is derived from an EMBL/GenBank/DDBJ whole genome shotgun (WGS) entry which is preliminary data.</text>
</comment>
<dbReference type="GO" id="GO:0008270">
    <property type="term" value="F:zinc ion binding"/>
    <property type="evidence" value="ECO:0007669"/>
    <property type="project" value="UniProtKB-KW"/>
</dbReference>
<dbReference type="EMBL" id="BRZM01000101">
    <property type="protein sequence ID" value="GLD67019.1"/>
    <property type="molecule type" value="Genomic_DNA"/>
</dbReference>
<keyword evidence="1" id="KW-0862">Zinc</keyword>
<keyword evidence="1" id="KW-0805">Transcription regulation</keyword>
<feature type="domain" description="Transcription factor COE DNA-binding" evidence="3">
    <location>
        <begin position="6"/>
        <end position="49"/>
    </location>
</feature>
<dbReference type="PANTHER" id="PTHR10747">
    <property type="entry name" value="TRANSCRIPTION FACTOR COE FAMILY MEMBER"/>
    <property type="match status" value="1"/>
</dbReference>
<feature type="region of interest" description="Disordered" evidence="2">
    <location>
        <begin position="93"/>
        <end position="125"/>
    </location>
</feature>